<keyword evidence="2" id="KW-1185">Reference proteome</keyword>
<dbReference type="EMBL" id="MU620935">
    <property type="protein sequence ID" value="KAI8577908.1"/>
    <property type="molecule type" value="Genomic_DNA"/>
</dbReference>
<gene>
    <name evidence="1" type="ORF">K450DRAFT_94102</name>
</gene>
<dbReference type="AlphaFoldDB" id="A0AAD5HD79"/>
<protein>
    <submittedName>
        <fullName evidence="1">Uncharacterized protein</fullName>
    </submittedName>
</protein>
<feature type="non-terminal residue" evidence="1">
    <location>
        <position position="1"/>
    </location>
</feature>
<name>A0AAD5HD79_UMBRA</name>
<sequence>GYSWLRYQIELSLNTYLENQSLCYGGPDLIQLRSWYTNIRPCHCNHVILRLFFLSVCQQFTMRFSIVASALALASVASVLAQDVSPDISTFELADHFDDVATLQGQNLTPTDDHNDATTSKTCGSTWYLTRCHYYCPCGWYYYYSGSKKCNGLCYDNNRKGCKGTCPKGTHTYCGTCSKK</sequence>
<proteinExistence type="predicted"/>
<reference evidence="1" key="1">
    <citation type="submission" date="2021-06" db="EMBL/GenBank/DDBJ databases">
        <authorList>
            <consortium name="DOE Joint Genome Institute"/>
            <person name="Mondo S.J."/>
            <person name="Amses K.R."/>
            <person name="Simmons D.R."/>
            <person name="Longcore J.E."/>
            <person name="Seto K."/>
            <person name="Alves G.H."/>
            <person name="Bonds A.E."/>
            <person name="Quandt C.A."/>
            <person name="Davis W.J."/>
            <person name="Chang Y."/>
            <person name="Letcher P.M."/>
            <person name="Powell M.J."/>
            <person name="Kuo A."/>
            <person name="Labutti K."/>
            <person name="Pangilinan J."/>
            <person name="Andreopoulos W."/>
            <person name="Tritt A."/>
            <person name="Riley R."/>
            <person name="Hundley H."/>
            <person name="Johnson J."/>
            <person name="Lipzen A."/>
            <person name="Barry K."/>
            <person name="Berbee M.L."/>
            <person name="Buchler N.E."/>
            <person name="Grigoriev I.V."/>
            <person name="Spatafora J.W."/>
            <person name="Stajich J.E."/>
            <person name="James T.Y."/>
        </authorList>
    </citation>
    <scope>NUCLEOTIDE SEQUENCE</scope>
    <source>
        <strain evidence="1">AG</strain>
    </source>
</reference>
<comment type="caution">
    <text evidence="1">The sequence shown here is derived from an EMBL/GenBank/DDBJ whole genome shotgun (WGS) entry which is preliminary data.</text>
</comment>
<dbReference type="RefSeq" id="XP_051442912.1">
    <property type="nucleotide sequence ID" value="XM_051593842.1"/>
</dbReference>
<dbReference type="Proteomes" id="UP001206595">
    <property type="component" value="Unassembled WGS sequence"/>
</dbReference>
<reference evidence="1" key="2">
    <citation type="journal article" date="2022" name="Proc. Natl. Acad. Sci. U.S.A.">
        <title>Diploid-dominant life cycles characterize the early evolution of Fungi.</title>
        <authorList>
            <person name="Amses K.R."/>
            <person name="Simmons D.R."/>
            <person name="Longcore J.E."/>
            <person name="Mondo S.J."/>
            <person name="Seto K."/>
            <person name="Jeronimo G.H."/>
            <person name="Bonds A.E."/>
            <person name="Quandt C.A."/>
            <person name="Davis W.J."/>
            <person name="Chang Y."/>
            <person name="Federici B.A."/>
            <person name="Kuo A."/>
            <person name="LaButti K."/>
            <person name="Pangilinan J."/>
            <person name="Andreopoulos W."/>
            <person name="Tritt A."/>
            <person name="Riley R."/>
            <person name="Hundley H."/>
            <person name="Johnson J."/>
            <person name="Lipzen A."/>
            <person name="Barry K."/>
            <person name="Lang B.F."/>
            <person name="Cuomo C.A."/>
            <person name="Buchler N.E."/>
            <person name="Grigoriev I.V."/>
            <person name="Spatafora J.W."/>
            <person name="Stajich J.E."/>
            <person name="James T.Y."/>
        </authorList>
    </citation>
    <scope>NUCLEOTIDE SEQUENCE</scope>
    <source>
        <strain evidence="1">AG</strain>
    </source>
</reference>
<accession>A0AAD5HD79</accession>
<organism evidence="1 2">
    <name type="scientific">Umbelopsis ramanniana AG</name>
    <dbReference type="NCBI Taxonomy" id="1314678"/>
    <lineage>
        <taxon>Eukaryota</taxon>
        <taxon>Fungi</taxon>
        <taxon>Fungi incertae sedis</taxon>
        <taxon>Mucoromycota</taxon>
        <taxon>Mucoromycotina</taxon>
        <taxon>Umbelopsidomycetes</taxon>
        <taxon>Umbelopsidales</taxon>
        <taxon>Umbelopsidaceae</taxon>
        <taxon>Umbelopsis</taxon>
    </lineage>
</organism>
<evidence type="ECO:0000313" key="2">
    <source>
        <dbReference type="Proteomes" id="UP001206595"/>
    </source>
</evidence>
<evidence type="ECO:0000313" key="1">
    <source>
        <dbReference type="EMBL" id="KAI8577908.1"/>
    </source>
</evidence>
<dbReference type="GeneID" id="75919184"/>